<feature type="region of interest" description="Disordered" evidence="2">
    <location>
        <begin position="369"/>
        <end position="390"/>
    </location>
</feature>
<name>A0A6P2BWX9_9ACTN</name>
<evidence type="ECO:0000313" key="4">
    <source>
        <dbReference type="EMBL" id="TVZ03639.1"/>
    </source>
</evidence>
<dbReference type="Pfam" id="PF06114">
    <property type="entry name" value="Peptidase_M78"/>
    <property type="match status" value="1"/>
</dbReference>
<dbReference type="SMART" id="SM00530">
    <property type="entry name" value="HTH_XRE"/>
    <property type="match status" value="1"/>
</dbReference>
<protein>
    <submittedName>
        <fullName evidence="4">ImmA/IrrE family metallo-endopeptidase</fullName>
    </submittedName>
</protein>
<dbReference type="Proteomes" id="UP000460272">
    <property type="component" value="Unassembled WGS sequence"/>
</dbReference>
<organism evidence="4 5">
    <name type="scientific">Trebonia kvetii</name>
    <dbReference type="NCBI Taxonomy" id="2480626"/>
    <lineage>
        <taxon>Bacteria</taxon>
        <taxon>Bacillati</taxon>
        <taxon>Actinomycetota</taxon>
        <taxon>Actinomycetes</taxon>
        <taxon>Streptosporangiales</taxon>
        <taxon>Treboniaceae</taxon>
        <taxon>Trebonia</taxon>
    </lineage>
</organism>
<dbReference type="GO" id="GO:0003677">
    <property type="term" value="F:DNA binding"/>
    <property type="evidence" value="ECO:0007669"/>
    <property type="project" value="InterPro"/>
</dbReference>
<comment type="similarity">
    <text evidence="1">Belongs to the short-chain fatty acyl-CoA assimilation regulator (ScfR) family.</text>
</comment>
<proteinExistence type="inferred from homology"/>
<dbReference type="PANTHER" id="PTHR43236">
    <property type="entry name" value="ANTITOXIN HIGA1"/>
    <property type="match status" value="1"/>
</dbReference>
<dbReference type="OrthoDB" id="9794834at2"/>
<dbReference type="SUPFAM" id="SSF47413">
    <property type="entry name" value="lambda repressor-like DNA-binding domains"/>
    <property type="match status" value="1"/>
</dbReference>
<evidence type="ECO:0000256" key="2">
    <source>
        <dbReference type="SAM" id="MobiDB-lite"/>
    </source>
</evidence>
<accession>A0A6P2BWX9</accession>
<dbReference type="Gene3D" id="1.10.260.40">
    <property type="entry name" value="lambda repressor-like DNA-binding domains"/>
    <property type="match status" value="1"/>
</dbReference>
<reference evidence="4 5" key="1">
    <citation type="submission" date="2018-11" db="EMBL/GenBank/DDBJ databases">
        <title>Trebonia kvetii gen.nov., sp.nov., a novel acidophilic actinobacterium, and proposal of the new actinobacterial family Treboniaceae fam. nov.</title>
        <authorList>
            <person name="Rapoport D."/>
            <person name="Sagova-Mareckova M."/>
            <person name="Sedlacek I."/>
            <person name="Provaznik J."/>
            <person name="Kralova S."/>
            <person name="Pavlinic D."/>
            <person name="Benes V."/>
            <person name="Kopecky J."/>
        </authorList>
    </citation>
    <scope>NUCLEOTIDE SEQUENCE [LARGE SCALE GENOMIC DNA]</scope>
    <source>
        <strain evidence="4 5">15Tr583</strain>
    </source>
</reference>
<comment type="caution">
    <text evidence="4">The sequence shown here is derived from an EMBL/GenBank/DDBJ whole genome shotgun (WGS) entry which is preliminary data.</text>
</comment>
<dbReference type="Pfam" id="PF01381">
    <property type="entry name" value="HTH_3"/>
    <property type="match status" value="1"/>
</dbReference>
<sequence>MPADPRGAGRADRAADAAAFFDGARLTLARHLAGLRKSDLAALVGMTPTAVAGWESGGKRPTPATVARLALSLRVEPGFFAMRPSDIAALSGPPHFRSLRSTTQLARDQAFGYGQLAVDIAASLEKHVEYPEPDLPLLPVTPETAAEGADDLPEQAAREVRRRWAMAPGPAPHLVRLLENHGVLVVFSPPQTANVDAYSFDSRLRPVVVLNPVKHDYYRQRFDVAHELGHLVMHADAEPGGRMIEDQANRFAAEFLMPRADIREHLPTAMNRGAWQVLARLKEHWGTSIQALLYRARRLGTLSEVSYRNAMNTLTSRGWRRSEPGLITVLEQPSMLPRALELLAAEGVSEDSLLDQCRVPAGIFRTVTSRAPSPAGPPARDHSPVVSLFG</sequence>
<keyword evidence="5" id="KW-1185">Reference proteome</keyword>
<feature type="domain" description="HTH cro/C1-type" evidence="3">
    <location>
        <begin position="26"/>
        <end position="80"/>
    </location>
</feature>
<evidence type="ECO:0000259" key="3">
    <source>
        <dbReference type="PROSITE" id="PS50943"/>
    </source>
</evidence>
<dbReference type="PANTHER" id="PTHR43236:SF1">
    <property type="entry name" value="BLL7220 PROTEIN"/>
    <property type="match status" value="1"/>
</dbReference>
<dbReference type="PROSITE" id="PS50943">
    <property type="entry name" value="HTH_CROC1"/>
    <property type="match status" value="1"/>
</dbReference>
<dbReference type="InterPro" id="IPR001387">
    <property type="entry name" value="Cro/C1-type_HTH"/>
</dbReference>
<dbReference type="InterPro" id="IPR010359">
    <property type="entry name" value="IrrE_HExxH"/>
</dbReference>
<dbReference type="Gene3D" id="1.10.10.2910">
    <property type="match status" value="1"/>
</dbReference>
<dbReference type="InterPro" id="IPR010982">
    <property type="entry name" value="Lambda_DNA-bd_dom_sf"/>
</dbReference>
<dbReference type="CDD" id="cd00093">
    <property type="entry name" value="HTH_XRE"/>
    <property type="match status" value="1"/>
</dbReference>
<dbReference type="AlphaFoldDB" id="A0A6P2BWX9"/>
<dbReference type="EMBL" id="RPFW01000004">
    <property type="protein sequence ID" value="TVZ03639.1"/>
    <property type="molecule type" value="Genomic_DNA"/>
</dbReference>
<evidence type="ECO:0000313" key="5">
    <source>
        <dbReference type="Proteomes" id="UP000460272"/>
    </source>
</evidence>
<dbReference type="InterPro" id="IPR052345">
    <property type="entry name" value="Rad_response_metalloprotease"/>
</dbReference>
<evidence type="ECO:0000256" key="1">
    <source>
        <dbReference type="ARBA" id="ARBA00007227"/>
    </source>
</evidence>
<gene>
    <name evidence="4" type="ORF">EAS64_21100</name>
</gene>